<dbReference type="InterPro" id="IPR013324">
    <property type="entry name" value="RNA_pol_sigma_r3/r4-like"/>
</dbReference>
<dbReference type="InterPro" id="IPR013249">
    <property type="entry name" value="RNA_pol_sigma70_r4_t2"/>
</dbReference>
<keyword evidence="3" id="KW-0731">Sigma factor</keyword>
<dbReference type="GO" id="GO:0003677">
    <property type="term" value="F:DNA binding"/>
    <property type="evidence" value="ECO:0007669"/>
    <property type="project" value="UniProtKB-KW"/>
</dbReference>
<keyword evidence="2" id="KW-0805">Transcription regulation</keyword>
<keyword evidence="9" id="KW-1185">Reference proteome</keyword>
<dbReference type="OrthoDB" id="7041663at2"/>
<evidence type="ECO:0000256" key="5">
    <source>
        <dbReference type="ARBA" id="ARBA00023163"/>
    </source>
</evidence>
<dbReference type="Pfam" id="PF08281">
    <property type="entry name" value="Sigma70_r4_2"/>
    <property type="match status" value="1"/>
</dbReference>
<dbReference type="InterPro" id="IPR007627">
    <property type="entry name" value="RNA_pol_sigma70_r2"/>
</dbReference>
<dbReference type="Proteomes" id="UP000474159">
    <property type="component" value="Unassembled WGS sequence"/>
</dbReference>
<evidence type="ECO:0000259" key="6">
    <source>
        <dbReference type="Pfam" id="PF04542"/>
    </source>
</evidence>
<evidence type="ECO:0000313" key="9">
    <source>
        <dbReference type="Proteomes" id="UP000474159"/>
    </source>
</evidence>
<proteinExistence type="inferred from homology"/>
<comment type="similarity">
    <text evidence="1">Belongs to the sigma-70 factor family. ECF subfamily.</text>
</comment>
<dbReference type="EMBL" id="VZZK01000010">
    <property type="protein sequence ID" value="KAB1079182.1"/>
    <property type="molecule type" value="Genomic_DNA"/>
</dbReference>
<dbReference type="Pfam" id="PF04542">
    <property type="entry name" value="Sigma70_r2"/>
    <property type="match status" value="1"/>
</dbReference>
<feature type="domain" description="RNA polymerase sigma-70 region 2" evidence="6">
    <location>
        <begin position="15"/>
        <end position="83"/>
    </location>
</feature>
<dbReference type="PANTHER" id="PTHR43133">
    <property type="entry name" value="RNA POLYMERASE ECF-TYPE SIGMA FACTO"/>
    <property type="match status" value="1"/>
</dbReference>
<dbReference type="Gene3D" id="1.10.10.10">
    <property type="entry name" value="Winged helix-like DNA-binding domain superfamily/Winged helix DNA-binding domain"/>
    <property type="match status" value="1"/>
</dbReference>
<dbReference type="PANTHER" id="PTHR43133:SF58">
    <property type="entry name" value="ECF RNA POLYMERASE SIGMA FACTOR SIGD"/>
    <property type="match status" value="1"/>
</dbReference>
<evidence type="ECO:0000256" key="1">
    <source>
        <dbReference type="ARBA" id="ARBA00010641"/>
    </source>
</evidence>
<comment type="caution">
    <text evidence="8">The sequence shown here is derived from an EMBL/GenBank/DDBJ whole genome shotgun (WGS) entry which is preliminary data.</text>
</comment>
<evidence type="ECO:0000256" key="3">
    <source>
        <dbReference type="ARBA" id="ARBA00023082"/>
    </source>
</evidence>
<dbReference type="InterPro" id="IPR013325">
    <property type="entry name" value="RNA_pol_sigma_r2"/>
</dbReference>
<evidence type="ECO:0000259" key="7">
    <source>
        <dbReference type="Pfam" id="PF08281"/>
    </source>
</evidence>
<dbReference type="GO" id="GO:0006352">
    <property type="term" value="P:DNA-templated transcription initiation"/>
    <property type="evidence" value="ECO:0007669"/>
    <property type="project" value="InterPro"/>
</dbReference>
<protein>
    <submittedName>
        <fullName evidence="8">RNA polymerase sigma factor</fullName>
    </submittedName>
</protein>
<dbReference type="NCBIfam" id="TIGR02937">
    <property type="entry name" value="sigma70-ECF"/>
    <property type="match status" value="1"/>
</dbReference>
<evidence type="ECO:0000256" key="4">
    <source>
        <dbReference type="ARBA" id="ARBA00023125"/>
    </source>
</evidence>
<gene>
    <name evidence="8" type="ORF">F6X53_12130</name>
</gene>
<sequence length="179" mass="19434">MAAAQSGDAAAYRLLLRECLPVIASMARAQGVRGEAVDDVVQETLLTIHKARATYDPARPFLPWLRAITQRRAIDRLRRAGRRLQEVHDPFAYETHADAAPGPGARLEVRERDARLAEAVAGLPEGQRQAVEQLAFQERSLDEAAALTGRSKGALKVNLHRALKALRATLSGEKGDGGV</sequence>
<dbReference type="SUPFAM" id="SSF88946">
    <property type="entry name" value="Sigma2 domain of RNA polymerase sigma factors"/>
    <property type="match status" value="1"/>
</dbReference>
<dbReference type="InterPro" id="IPR036388">
    <property type="entry name" value="WH-like_DNA-bd_sf"/>
</dbReference>
<dbReference type="Gene3D" id="1.10.1740.10">
    <property type="match status" value="1"/>
</dbReference>
<dbReference type="InterPro" id="IPR014284">
    <property type="entry name" value="RNA_pol_sigma-70_dom"/>
</dbReference>
<evidence type="ECO:0000256" key="2">
    <source>
        <dbReference type="ARBA" id="ARBA00023015"/>
    </source>
</evidence>
<keyword evidence="4" id="KW-0238">DNA-binding</keyword>
<dbReference type="RefSeq" id="WP_151000346.1">
    <property type="nucleotide sequence ID" value="NZ_BPQY01000124.1"/>
</dbReference>
<reference evidence="8 9" key="1">
    <citation type="submission" date="2019-09" db="EMBL/GenBank/DDBJ databases">
        <title>YIM 48816 draft genome.</title>
        <authorList>
            <person name="Jiang L."/>
        </authorList>
    </citation>
    <scope>NUCLEOTIDE SEQUENCE [LARGE SCALE GENOMIC DNA]</scope>
    <source>
        <strain evidence="8 9">YIM 48816</strain>
    </source>
</reference>
<dbReference type="GO" id="GO:0016987">
    <property type="term" value="F:sigma factor activity"/>
    <property type="evidence" value="ECO:0007669"/>
    <property type="project" value="UniProtKB-KW"/>
</dbReference>
<dbReference type="SUPFAM" id="SSF88659">
    <property type="entry name" value="Sigma3 and sigma4 domains of RNA polymerase sigma factors"/>
    <property type="match status" value="1"/>
</dbReference>
<accession>A0A6L3SYP5</accession>
<dbReference type="AlphaFoldDB" id="A0A6L3SYP5"/>
<name>A0A6L3SYP5_9HYPH</name>
<evidence type="ECO:0000313" key="8">
    <source>
        <dbReference type="EMBL" id="KAB1079182.1"/>
    </source>
</evidence>
<dbReference type="InterPro" id="IPR039425">
    <property type="entry name" value="RNA_pol_sigma-70-like"/>
</dbReference>
<organism evidence="8 9">
    <name type="scientific">Methylobacterium soli</name>
    <dbReference type="NCBI Taxonomy" id="553447"/>
    <lineage>
        <taxon>Bacteria</taxon>
        <taxon>Pseudomonadati</taxon>
        <taxon>Pseudomonadota</taxon>
        <taxon>Alphaproteobacteria</taxon>
        <taxon>Hyphomicrobiales</taxon>
        <taxon>Methylobacteriaceae</taxon>
        <taxon>Methylobacterium</taxon>
    </lineage>
</organism>
<keyword evidence="5" id="KW-0804">Transcription</keyword>
<feature type="domain" description="RNA polymerase sigma factor 70 region 4 type 2" evidence="7">
    <location>
        <begin position="115"/>
        <end position="166"/>
    </location>
</feature>